<evidence type="ECO:0000313" key="11">
    <source>
        <dbReference type="Proteomes" id="UP000274429"/>
    </source>
</evidence>
<dbReference type="PRINTS" id="PR01186">
    <property type="entry name" value="INTEGRINB"/>
</dbReference>
<comment type="subcellular location">
    <subcellularLocation>
        <location evidence="8">Cell membrane</location>
        <topology evidence="8">Single-pass type I membrane protein</topology>
    </subcellularLocation>
    <subcellularLocation>
        <location evidence="1">Membrane</location>
        <topology evidence="1">Single-pass type I membrane protein</topology>
    </subcellularLocation>
</comment>
<organism evidence="12">
    <name type="scientific">Hydatigena taeniaeformis</name>
    <name type="common">Feline tapeworm</name>
    <name type="synonym">Taenia taeniaeformis</name>
    <dbReference type="NCBI Taxonomy" id="6205"/>
    <lineage>
        <taxon>Eukaryota</taxon>
        <taxon>Metazoa</taxon>
        <taxon>Spiralia</taxon>
        <taxon>Lophotrochozoa</taxon>
        <taxon>Platyhelminthes</taxon>
        <taxon>Cestoda</taxon>
        <taxon>Eucestoda</taxon>
        <taxon>Cyclophyllidea</taxon>
        <taxon>Taeniidae</taxon>
        <taxon>Hydatigera</taxon>
    </lineage>
</organism>
<evidence type="ECO:0000259" key="9">
    <source>
        <dbReference type="Pfam" id="PF00362"/>
    </source>
</evidence>
<dbReference type="GO" id="GO:0033627">
    <property type="term" value="P:cell adhesion mediated by integrin"/>
    <property type="evidence" value="ECO:0007669"/>
    <property type="project" value="TreeGrafter"/>
</dbReference>
<dbReference type="InterPro" id="IPR015812">
    <property type="entry name" value="Integrin_bsu"/>
</dbReference>
<keyword evidence="8" id="KW-0130">Cell adhesion</keyword>
<keyword evidence="5" id="KW-0472">Membrane</keyword>
<dbReference type="OrthoDB" id="410592at2759"/>
<sequence length="105" mass="11595">MASDWSRASSGRLLCYIVAEVLTEKDISVIFAIDAKVFPLYEKLAAFLPSAAVGTLTDSSTNIVNLLRENYDKIANRAELLLSYDTDSLEVSTLLRFCLAFPKLS</sequence>
<dbReference type="GO" id="GO:0016477">
    <property type="term" value="P:cell migration"/>
    <property type="evidence" value="ECO:0007669"/>
    <property type="project" value="TreeGrafter"/>
</dbReference>
<dbReference type="InterPro" id="IPR002369">
    <property type="entry name" value="Integrin_bsu_VWA"/>
</dbReference>
<evidence type="ECO:0000256" key="8">
    <source>
        <dbReference type="RuleBase" id="RU000633"/>
    </source>
</evidence>
<dbReference type="EMBL" id="UYWX01006432">
    <property type="protein sequence ID" value="VDM26372.1"/>
    <property type="molecule type" value="Genomic_DNA"/>
</dbReference>
<dbReference type="GO" id="GO:0008305">
    <property type="term" value="C:integrin complex"/>
    <property type="evidence" value="ECO:0007669"/>
    <property type="project" value="TreeGrafter"/>
</dbReference>
<name>A0A0R3WWN4_HYDTA</name>
<keyword evidence="7" id="KW-0325">Glycoprotein</keyword>
<dbReference type="GO" id="GO:0005178">
    <property type="term" value="F:integrin binding"/>
    <property type="evidence" value="ECO:0007669"/>
    <property type="project" value="TreeGrafter"/>
</dbReference>
<feature type="domain" description="Integrin beta subunit VWA" evidence="9">
    <location>
        <begin position="18"/>
        <end position="76"/>
    </location>
</feature>
<dbReference type="Proteomes" id="UP000274429">
    <property type="component" value="Unassembled WGS sequence"/>
</dbReference>
<evidence type="ECO:0000256" key="1">
    <source>
        <dbReference type="ARBA" id="ARBA00004479"/>
    </source>
</evidence>
<dbReference type="InterPro" id="IPR036465">
    <property type="entry name" value="vWFA_dom_sf"/>
</dbReference>
<dbReference type="GO" id="GO:0098609">
    <property type="term" value="P:cell-cell adhesion"/>
    <property type="evidence" value="ECO:0007669"/>
    <property type="project" value="TreeGrafter"/>
</dbReference>
<dbReference type="GO" id="GO:0007229">
    <property type="term" value="P:integrin-mediated signaling pathway"/>
    <property type="evidence" value="ECO:0007669"/>
    <property type="project" value="UniProtKB-KW"/>
</dbReference>
<keyword evidence="3 8" id="KW-0812">Transmembrane</keyword>
<dbReference type="AlphaFoldDB" id="A0A0R3WWN4"/>
<keyword evidence="11" id="KW-1185">Reference proteome</keyword>
<dbReference type="SUPFAM" id="SSF53300">
    <property type="entry name" value="vWA-like"/>
    <property type="match status" value="1"/>
</dbReference>
<dbReference type="PANTHER" id="PTHR10082">
    <property type="entry name" value="INTEGRIN BETA SUBUNIT"/>
    <property type="match status" value="1"/>
</dbReference>
<dbReference type="PANTHER" id="PTHR10082:SF3">
    <property type="entry name" value="INTEGRIN BETA-LIKE PROTEIN 1"/>
    <property type="match status" value="1"/>
</dbReference>
<dbReference type="GO" id="GO:0007160">
    <property type="term" value="P:cell-matrix adhesion"/>
    <property type="evidence" value="ECO:0007669"/>
    <property type="project" value="TreeGrafter"/>
</dbReference>
<evidence type="ECO:0000256" key="4">
    <source>
        <dbReference type="ARBA" id="ARBA00023037"/>
    </source>
</evidence>
<proteinExistence type="inferred from homology"/>
<dbReference type="STRING" id="6205.A0A0R3WWN4"/>
<evidence type="ECO:0000256" key="6">
    <source>
        <dbReference type="ARBA" id="ARBA00023157"/>
    </source>
</evidence>
<evidence type="ECO:0000256" key="2">
    <source>
        <dbReference type="ARBA" id="ARBA00007449"/>
    </source>
</evidence>
<keyword evidence="6" id="KW-1015">Disulfide bond</keyword>
<gene>
    <name evidence="10" type="ORF">TTAC_LOCUS5158</name>
</gene>
<dbReference type="GO" id="GO:0005925">
    <property type="term" value="C:focal adhesion"/>
    <property type="evidence" value="ECO:0007669"/>
    <property type="project" value="TreeGrafter"/>
</dbReference>
<evidence type="ECO:0000256" key="3">
    <source>
        <dbReference type="ARBA" id="ARBA00022692"/>
    </source>
</evidence>
<dbReference type="Gene3D" id="3.40.50.410">
    <property type="entry name" value="von Willebrand factor, type A domain"/>
    <property type="match status" value="1"/>
</dbReference>
<evidence type="ECO:0000256" key="5">
    <source>
        <dbReference type="ARBA" id="ARBA00023136"/>
    </source>
</evidence>
<protein>
    <recommendedName>
        <fullName evidence="8">Integrin beta</fullName>
    </recommendedName>
</protein>
<dbReference type="Pfam" id="PF00362">
    <property type="entry name" value="Integrin_beta"/>
    <property type="match status" value="1"/>
</dbReference>
<comment type="similarity">
    <text evidence="2 8">Belongs to the integrin beta chain family.</text>
</comment>
<accession>A0A0R3WWN4</accession>
<evidence type="ECO:0000313" key="12">
    <source>
        <dbReference type="WBParaSite" id="TTAC_0000517401-mRNA-1"/>
    </source>
</evidence>
<reference evidence="10 11" key="2">
    <citation type="submission" date="2018-11" db="EMBL/GenBank/DDBJ databases">
        <authorList>
            <consortium name="Pathogen Informatics"/>
        </authorList>
    </citation>
    <scope>NUCLEOTIDE SEQUENCE [LARGE SCALE GENOMIC DNA]</scope>
</reference>
<reference evidence="12" key="1">
    <citation type="submission" date="2017-02" db="UniProtKB">
        <authorList>
            <consortium name="WormBaseParasite"/>
        </authorList>
    </citation>
    <scope>IDENTIFICATION</scope>
</reference>
<dbReference type="WBParaSite" id="TTAC_0000517401-mRNA-1">
    <property type="protein sequence ID" value="TTAC_0000517401-mRNA-1"/>
    <property type="gene ID" value="TTAC_0000517401"/>
</dbReference>
<dbReference type="GO" id="GO:0009986">
    <property type="term" value="C:cell surface"/>
    <property type="evidence" value="ECO:0007669"/>
    <property type="project" value="TreeGrafter"/>
</dbReference>
<evidence type="ECO:0000313" key="10">
    <source>
        <dbReference type="EMBL" id="VDM26372.1"/>
    </source>
</evidence>
<keyword evidence="4 8" id="KW-0401">Integrin</keyword>
<evidence type="ECO:0000256" key="7">
    <source>
        <dbReference type="ARBA" id="ARBA00023180"/>
    </source>
</evidence>